<feature type="binding site" evidence="9">
    <location>
        <position position="95"/>
    </location>
    <ligand>
        <name>shikimate</name>
        <dbReference type="ChEBI" id="CHEBI:36208"/>
    </ligand>
</feature>
<evidence type="ECO:0000256" key="9">
    <source>
        <dbReference type="HAMAP-Rule" id="MF_00222"/>
    </source>
</evidence>
<dbReference type="GO" id="GO:0009423">
    <property type="term" value="P:chorismate biosynthetic process"/>
    <property type="evidence" value="ECO:0007669"/>
    <property type="project" value="UniProtKB-UniRule"/>
</dbReference>
<evidence type="ECO:0000256" key="2">
    <source>
        <dbReference type="ARBA" id="ARBA00022605"/>
    </source>
</evidence>
<accession>A0A1J0A5Q2</accession>
<dbReference type="GO" id="GO:0008652">
    <property type="term" value="P:amino acid biosynthetic process"/>
    <property type="evidence" value="ECO:0007669"/>
    <property type="project" value="UniProtKB-KW"/>
</dbReference>
<dbReference type="AlphaFoldDB" id="A0A1J0A5Q2"/>
<keyword evidence="4 9" id="KW-0560">Oxidoreductase</keyword>
<feature type="binding site" evidence="9">
    <location>
        <begin position="134"/>
        <end position="138"/>
    </location>
    <ligand>
        <name>NADP(+)</name>
        <dbReference type="ChEBI" id="CHEBI:58349"/>
    </ligand>
</feature>
<evidence type="ECO:0000259" key="10">
    <source>
        <dbReference type="Pfam" id="PF08501"/>
    </source>
</evidence>
<evidence type="ECO:0000256" key="7">
    <source>
        <dbReference type="ARBA" id="ARBA00052329"/>
    </source>
</evidence>
<dbReference type="Gene3D" id="3.40.50.720">
    <property type="entry name" value="NAD(P)-binding Rossmann-like Domain"/>
    <property type="match status" value="1"/>
</dbReference>
<dbReference type="GO" id="GO:0030266">
    <property type="term" value="F:quinate 3-dehydrogenase (NAD+) activity"/>
    <property type="evidence" value="ECO:0007669"/>
    <property type="project" value="UniProtKB-EC"/>
</dbReference>
<keyword evidence="2 9" id="KW-0028">Amino-acid biosynthesis</keyword>
<evidence type="ECO:0000256" key="6">
    <source>
        <dbReference type="ARBA" id="ARBA00051639"/>
    </source>
</evidence>
<evidence type="ECO:0000259" key="11">
    <source>
        <dbReference type="Pfam" id="PF18317"/>
    </source>
</evidence>
<evidence type="ECO:0000256" key="3">
    <source>
        <dbReference type="ARBA" id="ARBA00022857"/>
    </source>
</evidence>
<dbReference type="Pfam" id="PF18317">
    <property type="entry name" value="SDH_C"/>
    <property type="match status" value="1"/>
</dbReference>
<dbReference type="KEGG" id="vte:BHY08_05155"/>
<dbReference type="InterPro" id="IPR046346">
    <property type="entry name" value="Aminoacid_DH-like_N_sf"/>
</dbReference>
<feature type="domain" description="Shikimate dehydrogenase substrate binding N-terminal" evidence="10">
    <location>
        <begin position="16"/>
        <end position="97"/>
    </location>
</feature>
<dbReference type="HAMAP" id="MF_00222">
    <property type="entry name" value="Shikimate_DH_AroE"/>
    <property type="match status" value="1"/>
</dbReference>
<dbReference type="InterPro" id="IPR011342">
    <property type="entry name" value="Shikimate_DH"/>
</dbReference>
<dbReference type="InterPro" id="IPR041121">
    <property type="entry name" value="SDH_C"/>
</dbReference>
<comment type="pathway">
    <text evidence="8">Aromatic compound metabolism; 3,4-dihydroxybenzoate biosynthesis; 3-dehydroquinate from D-quinate (NAD(+) route).</text>
</comment>
<dbReference type="GO" id="GO:0019632">
    <property type="term" value="P:shikimate metabolic process"/>
    <property type="evidence" value="ECO:0007669"/>
    <property type="project" value="InterPro"/>
</dbReference>
<evidence type="ECO:0000313" key="13">
    <source>
        <dbReference type="Proteomes" id="UP000191200"/>
    </source>
</evidence>
<dbReference type="GO" id="GO:0050661">
    <property type="term" value="F:NADP binding"/>
    <property type="evidence" value="ECO:0007669"/>
    <property type="project" value="InterPro"/>
</dbReference>
<feature type="binding site" evidence="9">
    <location>
        <position position="70"/>
    </location>
    <ligand>
        <name>shikimate</name>
        <dbReference type="ChEBI" id="CHEBI:36208"/>
    </ligand>
</feature>
<feature type="binding site" evidence="9">
    <location>
        <position position="256"/>
    </location>
    <ligand>
        <name>NADP(+)</name>
        <dbReference type="ChEBI" id="CHEBI:58349"/>
    </ligand>
</feature>
<comment type="similarity">
    <text evidence="9">Belongs to the shikimate dehydrogenase family.</text>
</comment>
<dbReference type="PANTHER" id="PTHR21089:SF1">
    <property type="entry name" value="BIFUNCTIONAL 3-DEHYDROQUINATE DEHYDRATASE_SHIKIMATE DEHYDROGENASE, CHLOROPLASTIC"/>
    <property type="match status" value="1"/>
</dbReference>
<dbReference type="GO" id="GO:0004764">
    <property type="term" value="F:shikimate 3-dehydrogenase (NADP+) activity"/>
    <property type="evidence" value="ECO:0007669"/>
    <property type="project" value="UniProtKB-UniRule"/>
</dbReference>
<organism evidence="12 13">
    <name type="scientific">Vagococcus teuberi</name>
    <dbReference type="NCBI Taxonomy" id="519472"/>
    <lineage>
        <taxon>Bacteria</taxon>
        <taxon>Bacillati</taxon>
        <taxon>Bacillota</taxon>
        <taxon>Bacilli</taxon>
        <taxon>Lactobacillales</taxon>
        <taxon>Enterococcaceae</taxon>
        <taxon>Vagococcus</taxon>
    </lineage>
</organism>
<keyword evidence="13" id="KW-1185">Reference proteome</keyword>
<dbReference type="NCBIfam" id="TIGR00507">
    <property type="entry name" value="aroE"/>
    <property type="match status" value="1"/>
</dbReference>
<feature type="binding site" evidence="9">
    <location>
        <position position="235"/>
    </location>
    <ligand>
        <name>shikimate</name>
        <dbReference type="ChEBI" id="CHEBI:36208"/>
    </ligand>
</feature>
<dbReference type="Gene3D" id="3.40.50.10860">
    <property type="entry name" value="Leucine Dehydrogenase, chain A, domain 1"/>
    <property type="match status" value="1"/>
</dbReference>
<gene>
    <name evidence="9" type="primary">aroE</name>
    <name evidence="12" type="ORF">BHY08_05155</name>
</gene>
<sequence length="288" mass="31837">MTCIEVNGRTRLAGFFASPAKHSLSPTLHTSSFEAAGINAVYLAFDIAPDKLKDAITSIRTFNMMGVNLSMPHKVNALCYMDELSKSAQLIGAINTIVHTNDKLIGHNTDGFGFMESLRVNNLPIKNQTMTILGAGGAATAILVQAALDGFSTIHVFSRRGKRYDEMEKKIEKLSDSVSCKITLTDLYHTDALKEAITRSHILVNSTSVGMINDESLIEDESLLRKDLVVYDVIYNPRKTKLLKQAEKKGCQTINGLDMLLYQGAKAFNLWTNQDMPIEKVKHIIEKA</sequence>
<name>A0A1J0A5Q2_9ENTE</name>
<feature type="binding site" evidence="9">
    <location>
        <position position="110"/>
    </location>
    <ligand>
        <name>shikimate</name>
        <dbReference type="ChEBI" id="CHEBI:36208"/>
    </ligand>
</feature>
<dbReference type="EC" id="1.1.1.25" evidence="9"/>
<dbReference type="Proteomes" id="UP000191200">
    <property type="component" value="Chromosome"/>
</dbReference>
<evidence type="ECO:0000256" key="5">
    <source>
        <dbReference type="ARBA" id="ARBA00023141"/>
    </source>
</evidence>
<comment type="caution">
    <text evidence="9">Lacks conserved residue(s) required for the propagation of feature annotation.</text>
</comment>
<evidence type="ECO:0000313" key="12">
    <source>
        <dbReference type="EMBL" id="APB31267.1"/>
    </source>
</evidence>
<keyword evidence="5 9" id="KW-0057">Aromatic amino acid biosynthesis</keyword>
<comment type="catalytic activity">
    <reaction evidence="6">
        <text>L-quinate + NAD(+) = 3-dehydroquinate + NADH + H(+)</text>
        <dbReference type="Rhea" id="RHEA:22364"/>
        <dbReference type="ChEBI" id="CHEBI:15378"/>
        <dbReference type="ChEBI" id="CHEBI:29751"/>
        <dbReference type="ChEBI" id="CHEBI:32364"/>
        <dbReference type="ChEBI" id="CHEBI:57540"/>
        <dbReference type="ChEBI" id="CHEBI:57945"/>
        <dbReference type="EC" id="1.1.1.24"/>
    </reaction>
</comment>
<feature type="binding site" evidence="9">
    <location>
        <position position="263"/>
    </location>
    <ligand>
        <name>shikimate</name>
        <dbReference type="ChEBI" id="CHEBI:36208"/>
    </ligand>
</feature>
<evidence type="ECO:0000256" key="1">
    <source>
        <dbReference type="ARBA" id="ARBA00004871"/>
    </source>
</evidence>
<dbReference type="STRING" id="519472.BHY08_05155"/>
<evidence type="ECO:0000256" key="4">
    <source>
        <dbReference type="ARBA" id="ARBA00023002"/>
    </source>
</evidence>
<comment type="catalytic activity">
    <reaction evidence="9">
        <text>shikimate + NADP(+) = 3-dehydroshikimate + NADPH + H(+)</text>
        <dbReference type="Rhea" id="RHEA:17737"/>
        <dbReference type="ChEBI" id="CHEBI:15378"/>
        <dbReference type="ChEBI" id="CHEBI:16630"/>
        <dbReference type="ChEBI" id="CHEBI:36208"/>
        <dbReference type="ChEBI" id="CHEBI:57783"/>
        <dbReference type="ChEBI" id="CHEBI:58349"/>
        <dbReference type="EC" id="1.1.1.25"/>
    </reaction>
</comment>
<feature type="active site" description="Proton acceptor" evidence="9">
    <location>
        <position position="74"/>
    </location>
</feature>
<dbReference type="SUPFAM" id="SSF51735">
    <property type="entry name" value="NAD(P)-binding Rossmann-fold domains"/>
    <property type="match status" value="1"/>
</dbReference>
<dbReference type="UniPathway" id="UPA00053">
    <property type="reaction ID" value="UER00087"/>
</dbReference>
<feature type="binding site" evidence="9">
    <location>
        <position position="233"/>
    </location>
    <ligand>
        <name>NADP(+)</name>
        <dbReference type="ChEBI" id="CHEBI:58349"/>
    </ligand>
</feature>
<protein>
    <recommendedName>
        <fullName evidence="9">Shikimate dehydrogenase (NADP(+))</fullName>
        <shortName evidence="9">SDH</shortName>
        <ecNumber evidence="9">1.1.1.25</ecNumber>
    </recommendedName>
</protein>
<comment type="subunit">
    <text evidence="9">Homodimer.</text>
</comment>
<evidence type="ECO:0000256" key="8">
    <source>
        <dbReference type="ARBA" id="ARBA00060613"/>
    </source>
</evidence>
<dbReference type="InterPro" id="IPR036291">
    <property type="entry name" value="NAD(P)-bd_dom_sf"/>
</dbReference>
<dbReference type="SUPFAM" id="SSF53223">
    <property type="entry name" value="Aminoacid dehydrogenase-like, N-terminal domain"/>
    <property type="match status" value="1"/>
</dbReference>
<dbReference type="PANTHER" id="PTHR21089">
    <property type="entry name" value="SHIKIMATE DEHYDROGENASE"/>
    <property type="match status" value="1"/>
</dbReference>
<comment type="function">
    <text evidence="9">Involved in the biosynthesis of the chorismate, which leads to the biosynthesis of aromatic amino acids. Catalyzes the reversible NADPH linked reduction of 3-dehydroshikimate (DHSA) to yield shikimate (SA).</text>
</comment>
<dbReference type="RefSeq" id="WP_071456857.1">
    <property type="nucleotide sequence ID" value="NZ_CP017267.1"/>
</dbReference>
<dbReference type="EMBL" id="CP017267">
    <property type="protein sequence ID" value="APB31267.1"/>
    <property type="molecule type" value="Genomic_DNA"/>
</dbReference>
<dbReference type="CDD" id="cd01065">
    <property type="entry name" value="NAD_bind_Shikimate_DH"/>
    <property type="match status" value="1"/>
</dbReference>
<keyword evidence="3 9" id="KW-0521">NADP</keyword>
<comment type="pathway">
    <text evidence="1 9">Metabolic intermediate biosynthesis; chorismate biosynthesis; chorismate from D-erythrose 4-phosphate and phosphoenolpyruvate: step 4/7.</text>
</comment>
<feature type="domain" description="SDH C-terminal" evidence="11">
    <location>
        <begin position="256"/>
        <end position="282"/>
    </location>
</feature>
<dbReference type="GO" id="GO:0009073">
    <property type="term" value="P:aromatic amino acid family biosynthetic process"/>
    <property type="evidence" value="ECO:0007669"/>
    <property type="project" value="UniProtKB-KW"/>
</dbReference>
<dbReference type="Pfam" id="PF08501">
    <property type="entry name" value="Shikimate_dh_N"/>
    <property type="match status" value="1"/>
</dbReference>
<dbReference type="GO" id="GO:0052734">
    <property type="term" value="F:shikimate 3-dehydrogenase (NAD+) activity"/>
    <property type="evidence" value="ECO:0007669"/>
    <property type="project" value="RHEA"/>
</dbReference>
<feature type="binding site" evidence="9">
    <location>
        <begin position="23"/>
        <end position="25"/>
    </location>
    <ligand>
        <name>shikimate</name>
        <dbReference type="ChEBI" id="CHEBI:36208"/>
    </ligand>
</feature>
<reference evidence="12 13" key="1">
    <citation type="submission" date="2016-09" db="EMBL/GenBank/DDBJ databases">
        <title>Vagococcus teuberi sp. nov., isolated from the Malian artisanal sour milk fene.</title>
        <authorList>
            <person name="Wullschleger S."/>
            <person name="Seifert C."/>
            <person name="Baumgartner S."/>
            <person name="Lacroix C."/>
            <person name="Bonfoh B."/>
            <person name="Stevens M.J."/>
            <person name="Meile L."/>
        </authorList>
    </citation>
    <scope>NUCLEOTIDE SEQUENCE [LARGE SCALE GENOMIC DNA]</scope>
    <source>
        <strain evidence="12 13">DSM 21459</strain>
    </source>
</reference>
<dbReference type="InterPro" id="IPR022893">
    <property type="entry name" value="Shikimate_DH_fam"/>
</dbReference>
<proteinExistence type="inferred from homology"/>
<dbReference type="FunFam" id="3.40.50.720:FF:000086">
    <property type="entry name" value="Quinate/shikimate dehydrogenase"/>
    <property type="match status" value="1"/>
</dbReference>
<dbReference type="InterPro" id="IPR013708">
    <property type="entry name" value="Shikimate_DH-bd_N"/>
</dbReference>
<dbReference type="OrthoDB" id="9792692at2"/>
<comment type="catalytic activity">
    <reaction evidence="7">
        <text>shikimate + NAD(+) = 3-dehydroshikimate + NADH + H(+)</text>
        <dbReference type="Rhea" id="RHEA:17741"/>
        <dbReference type="ChEBI" id="CHEBI:15378"/>
        <dbReference type="ChEBI" id="CHEBI:16630"/>
        <dbReference type="ChEBI" id="CHEBI:36208"/>
        <dbReference type="ChEBI" id="CHEBI:57540"/>
        <dbReference type="ChEBI" id="CHEBI:57945"/>
    </reaction>
</comment>